<sequence length="170" mass="18045">MRLAPYVAIAMTASFMILAVSHTNLKTELADVRRGHAEVLLDMAAASALDMERVTRHAESLQAQLAALDAQYTQELNDAQAKNGELRAAVDAGARRLHILTKRPTHCPAVSGTADDTGLGDGATVELAPAARRAYFNLRAGVTSDTAKLAACQDILRTLSTSNYKGTPEG</sequence>
<feature type="coiled-coil region" evidence="1">
    <location>
        <begin position="51"/>
        <end position="78"/>
    </location>
</feature>
<gene>
    <name evidence="3" type="ORF">GCM10022421_08850</name>
</gene>
<dbReference type="EMBL" id="BAABDS010000010">
    <property type="protein sequence ID" value="GAA3704252.1"/>
    <property type="molecule type" value="Genomic_DNA"/>
</dbReference>
<evidence type="ECO:0008006" key="5">
    <source>
        <dbReference type="Google" id="ProtNLM"/>
    </source>
</evidence>
<evidence type="ECO:0000256" key="1">
    <source>
        <dbReference type="SAM" id="Coils"/>
    </source>
</evidence>
<feature type="signal peptide" evidence="2">
    <location>
        <begin position="1"/>
        <end position="19"/>
    </location>
</feature>
<evidence type="ECO:0000313" key="3">
    <source>
        <dbReference type="EMBL" id="GAA3704252.1"/>
    </source>
</evidence>
<accession>A0ABP7DGH9</accession>
<dbReference type="Proteomes" id="UP001501479">
    <property type="component" value="Unassembled WGS sequence"/>
</dbReference>
<organism evidence="3 4">
    <name type="scientific">Oceanisphaera sediminis</name>
    <dbReference type="NCBI Taxonomy" id="981381"/>
    <lineage>
        <taxon>Bacteria</taxon>
        <taxon>Pseudomonadati</taxon>
        <taxon>Pseudomonadota</taxon>
        <taxon>Gammaproteobacteria</taxon>
        <taxon>Aeromonadales</taxon>
        <taxon>Aeromonadaceae</taxon>
        <taxon>Oceanisphaera</taxon>
    </lineage>
</organism>
<dbReference type="InterPro" id="IPR004929">
    <property type="entry name" value="I-spanin"/>
</dbReference>
<feature type="chain" id="PRO_5045509799" description="Lysis protein" evidence="2">
    <location>
        <begin position="20"/>
        <end position="170"/>
    </location>
</feature>
<protein>
    <recommendedName>
        <fullName evidence="5">Lysis protein</fullName>
    </recommendedName>
</protein>
<evidence type="ECO:0000256" key="2">
    <source>
        <dbReference type="SAM" id="SignalP"/>
    </source>
</evidence>
<reference evidence="4" key="1">
    <citation type="journal article" date="2019" name="Int. J. Syst. Evol. Microbiol.">
        <title>The Global Catalogue of Microorganisms (GCM) 10K type strain sequencing project: providing services to taxonomists for standard genome sequencing and annotation.</title>
        <authorList>
            <consortium name="The Broad Institute Genomics Platform"/>
            <consortium name="The Broad Institute Genome Sequencing Center for Infectious Disease"/>
            <person name="Wu L."/>
            <person name="Ma J."/>
        </authorList>
    </citation>
    <scope>NUCLEOTIDE SEQUENCE [LARGE SCALE GENOMIC DNA]</scope>
    <source>
        <strain evidence="4">JCM 17329</strain>
    </source>
</reference>
<dbReference type="Pfam" id="PF03245">
    <property type="entry name" value="Phage_lysis"/>
    <property type="match status" value="1"/>
</dbReference>
<name>A0ABP7DGH9_9GAMM</name>
<comment type="caution">
    <text evidence="3">The sequence shown here is derived from an EMBL/GenBank/DDBJ whole genome shotgun (WGS) entry which is preliminary data.</text>
</comment>
<keyword evidence="2" id="KW-0732">Signal</keyword>
<evidence type="ECO:0000313" key="4">
    <source>
        <dbReference type="Proteomes" id="UP001501479"/>
    </source>
</evidence>
<keyword evidence="1" id="KW-0175">Coiled coil</keyword>
<keyword evidence="4" id="KW-1185">Reference proteome</keyword>
<proteinExistence type="predicted"/>